<feature type="transmembrane region" description="Helical" evidence="1">
    <location>
        <begin position="6"/>
        <end position="29"/>
    </location>
</feature>
<keyword evidence="1" id="KW-0812">Transmembrane</keyword>
<evidence type="ECO:0000313" key="2">
    <source>
        <dbReference type="EnsemblMetazoa" id="SCAU004178-PA"/>
    </source>
</evidence>
<dbReference type="AlphaFoldDB" id="A0A1I8P255"/>
<dbReference type="EnsemblMetazoa" id="SCAU004178-RA">
    <property type="protein sequence ID" value="SCAU004178-PA"/>
    <property type="gene ID" value="SCAU004178"/>
</dbReference>
<dbReference type="VEuPathDB" id="VectorBase:SCAU004178"/>
<name>A0A1I8P255_STOCA</name>
<protein>
    <submittedName>
        <fullName evidence="2">Uncharacterized protein</fullName>
    </submittedName>
</protein>
<dbReference type="KEGG" id="scac:106094141"/>
<accession>A0A1I8P255</accession>
<keyword evidence="3" id="KW-1185">Reference proteome</keyword>
<proteinExistence type="predicted"/>
<evidence type="ECO:0000256" key="1">
    <source>
        <dbReference type="SAM" id="Phobius"/>
    </source>
</evidence>
<keyword evidence="1" id="KW-0472">Membrane</keyword>
<reference evidence="2" key="1">
    <citation type="submission" date="2020-05" db="UniProtKB">
        <authorList>
            <consortium name="EnsemblMetazoa"/>
        </authorList>
    </citation>
    <scope>IDENTIFICATION</scope>
    <source>
        <strain evidence="2">USDA</strain>
    </source>
</reference>
<keyword evidence="1" id="KW-1133">Transmembrane helix</keyword>
<organism evidence="2 3">
    <name type="scientific">Stomoxys calcitrans</name>
    <name type="common">Stable fly</name>
    <name type="synonym">Conops calcitrans</name>
    <dbReference type="NCBI Taxonomy" id="35570"/>
    <lineage>
        <taxon>Eukaryota</taxon>
        <taxon>Metazoa</taxon>
        <taxon>Ecdysozoa</taxon>
        <taxon>Arthropoda</taxon>
        <taxon>Hexapoda</taxon>
        <taxon>Insecta</taxon>
        <taxon>Pterygota</taxon>
        <taxon>Neoptera</taxon>
        <taxon>Endopterygota</taxon>
        <taxon>Diptera</taxon>
        <taxon>Brachycera</taxon>
        <taxon>Muscomorpha</taxon>
        <taxon>Muscoidea</taxon>
        <taxon>Muscidae</taxon>
        <taxon>Stomoxys</taxon>
    </lineage>
</organism>
<sequence length="131" mass="15185">MTKFKISISFYIFLFIHLIKISVIVPSLLDFDDYGDEFGDEYIVEYVDNFEGKICRLGCLKFQSENGQNILIRKTARQQTPLTNSSTDEELQNNDTMSMNYAELYDYSEPNDPCDKPLMNCDESPQCCPDF</sequence>
<gene>
    <name evidence="2" type="primary">106094141</name>
</gene>
<evidence type="ECO:0000313" key="3">
    <source>
        <dbReference type="Proteomes" id="UP000095300"/>
    </source>
</evidence>
<dbReference type="Proteomes" id="UP000095300">
    <property type="component" value="Unassembled WGS sequence"/>
</dbReference>